<organism evidence="2 3">
    <name type="scientific">Azohydromonas lata</name>
    <dbReference type="NCBI Taxonomy" id="45677"/>
    <lineage>
        <taxon>Bacteria</taxon>
        <taxon>Pseudomonadati</taxon>
        <taxon>Pseudomonadota</taxon>
        <taxon>Betaproteobacteria</taxon>
        <taxon>Burkholderiales</taxon>
        <taxon>Sphaerotilaceae</taxon>
        <taxon>Azohydromonas</taxon>
    </lineage>
</organism>
<dbReference type="EMBL" id="JAXOJX010000034">
    <property type="protein sequence ID" value="MDZ5458789.1"/>
    <property type="molecule type" value="Genomic_DNA"/>
</dbReference>
<comment type="caution">
    <text evidence="2">The sequence shown here is derived from an EMBL/GenBank/DDBJ whole genome shotgun (WGS) entry which is preliminary data.</text>
</comment>
<feature type="compositionally biased region" description="Polar residues" evidence="1">
    <location>
        <begin position="84"/>
        <end position="97"/>
    </location>
</feature>
<proteinExistence type="predicted"/>
<evidence type="ECO:0000313" key="2">
    <source>
        <dbReference type="EMBL" id="MDZ5458789.1"/>
    </source>
</evidence>
<protein>
    <submittedName>
        <fullName evidence="2">Uncharacterized protein</fullName>
    </submittedName>
</protein>
<dbReference type="RefSeq" id="WP_066333082.1">
    <property type="nucleotide sequence ID" value="NZ_JAXOJX010000034.1"/>
</dbReference>
<reference evidence="2 3" key="1">
    <citation type="submission" date="2023-11" db="EMBL/GenBank/DDBJ databases">
        <title>Draft genome of Azohydromonas lata strain H1 (DSM1123), a polyhydroxyalkanoate producer.</title>
        <authorList>
            <person name="Traversa D."/>
            <person name="D'Addabbo P."/>
            <person name="Pazzani C."/>
            <person name="Manzari C."/>
            <person name="Chiara M."/>
            <person name="Scrascia M."/>
        </authorList>
    </citation>
    <scope>NUCLEOTIDE SEQUENCE [LARGE SCALE GENOMIC DNA]</scope>
    <source>
        <strain evidence="2 3">H1</strain>
    </source>
</reference>
<feature type="region of interest" description="Disordered" evidence="1">
    <location>
        <begin position="24"/>
        <end position="97"/>
    </location>
</feature>
<feature type="compositionally biased region" description="Polar residues" evidence="1">
    <location>
        <begin position="45"/>
        <end position="58"/>
    </location>
</feature>
<dbReference type="Proteomes" id="UP001293718">
    <property type="component" value="Unassembled WGS sequence"/>
</dbReference>
<evidence type="ECO:0000256" key="1">
    <source>
        <dbReference type="SAM" id="MobiDB-lite"/>
    </source>
</evidence>
<feature type="compositionally biased region" description="Low complexity" evidence="1">
    <location>
        <begin position="60"/>
        <end position="80"/>
    </location>
</feature>
<keyword evidence="3" id="KW-1185">Reference proteome</keyword>
<evidence type="ECO:0000313" key="3">
    <source>
        <dbReference type="Proteomes" id="UP001293718"/>
    </source>
</evidence>
<accession>A0ABU5II14</accession>
<name>A0ABU5II14_9BURK</name>
<gene>
    <name evidence="2" type="ORF">SM757_19595</name>
</gene>
<sequence length="97" mass="9320">MPGFLIGIVVGAVAASAYLKKKGAATLGSSRGSALEPGRVDELSSAASMASPQTTQLNAGDGTPGSWGSSPTSSTGSGVPLVSGASSSATGLSENRH</sequence>